<dbReference type="RefSeq" id="WP_186906888.1">
    <property type="nucleotide sequence ID" value="NZ_JACOPP010000004.1"/>
</dbReference>
<name>A0A8J6M4S3_9FIRM</name>
<sequence length="81" mass="9251">MRVQMSLLEYLSYRCKPAILSDLHDMGELERNRLARAIGLIQAGDVPLGEWNDALLYLSNGPPQPTAEAARERLMDYLYQK</sequence>
<evidence type="ECO:0000313" key="2">
    <source>
        <dbReference type="Proteomes" id="UP000661435"/>
    </source>
</evidence>
<comment type="caution">
    <text evidence="1">The sequence shown here is derived from an EMBL/GenBank/DDBJ whole genome shotgun (WGS) entry which is preliminary data.</text>
</comment>
<dbReference type="EMBL" id="JACOPP010000004">
    <property type="protein sequence ID" value="MBC5732992.1"/>
    <property type="molecule type" value="Genomic_DNA"/>
</dbReference>
<dbReference type="Proteomes" id="UP000661435">
    <property type="component" value="Unassembled WGS sequence"/>
</dbReference>
<dbReference type="AlphaFoldDB" id="A0A8J6M4S3"/>
<organism evidence="1 2">
    <name type="scientific">Lawsonibacter hominis</name>
    <dbReference type="NCBI Taxonomy" id="2763053"/>
    <lineage>
        <taxon>Bacteria</taxon>
        <taxon>Bacillati</taxon>
        <taxon>Bacillota</taxon>
        <taxon>Clostridia</taxon>
        <taxon>Eubacteriales</taxon>
        <taxon>Oscillospiraceae</taxon>
        <taxon>Lawsonibacter</taxon>
    </lineage>
</organism>
<gene>
    <name evidence="1" type="ORF">H8S57_04530</name>
</gene>
<accession>A0A8J6M4S3</accession>
<evidence type="ECO:0000313" key="1">
    <source>
        <dbReference type="EMBL" id="MBC5732992.1"/>
    </source>
</evidence>
<proteinExistence type="predicted"/>
<reference evidence="1" key="1">
    <citation type="submission" date="2020-08" db="EMBL/GenBank/DDBJ databases">
        <title>Genome public.</title>
        <authorList>
            <person name="Liu C."/>
            <person name="Sun Q."/>
        </authorList>
    </citation>
    <scope>NUCLEOTIDE SEQUENCE</scope>
    <source>
        <strain evidence="1">NSJ-51</strain>
    </source>
</reference>
<protein>
    <submittedName>
        <fullName evidence="1">Uncharacterized protein</fullName>
    </submittedName>
</protein>
<keyword evidence="2" id="KW-1185">Reference proteome</keyword>